<dbReference type="PROSITE" id="PS00028">
    <property type="entry name" value="ZINC_FINGER_C2H2_1"/>
    <property type="match status" value="2"/>
</dbReference>
<reference evidence="2" key="1">
    <citation type="submission" date="2015-09" db="EMBL/GenBank/DDBJ databases">
        <title>De novo assembly of Pectinophora gossypiella (Pink Bollworm) gut transcriptome.</title>
        <authorList>
            <person name="Tassone E.E."/>
        </authorList>
    </citation>
    <scope>NUCLEOTIDE SEQUENCE</scope>
</reference>
<accession>A0A1E1WGE4</accession>
<sequence>KLKPSETKQEAYRNKRDQQNSLLELYRLRKAIRDVMTYTNATAIRIHTDFGYACCFCRDQYPNPADLKQHNVRNHKADIKNFMQRTELAKFFVKMDVTSLKCNLCRQDFSKTDDIIDHLNDEHQKNIYSGIKKLIFPFTFDSDKLRCSICSKFSHTFKMLQEHMHCH</sequence>
<evidence type="ECO:0000313" key="2">
    <source>
        <dbReference type="EMBL" id="JAT86070.1"/>
    </source>
</evidence>
<feature type="non-terminal residue" evidence="2">
    <location>
        <position position="167"/>
    </location>
</feature>
<name>A0A1E1WGE4_PECGO</name>
<protein>
    <recommendedName>
        <fullName evidence="1">C2H2-type domain-containing protein</fullName>
    </recommendedName>
</protein>
<dbReference type="SMART" id="SM00355">
    <property type="entry name" value="ZnF_C2H2"/>
    <property type="match status" value="3"/>
</dbReference>
<organism evidence="2">
    <name type="scientific">Pectinophora gossypiella</name>
    <name type="common">Cotton pink bollworm</name>
    <name type="synonym">Depressaria gossypiella</name>
    <dbReference type="NCBI Taxonomy" id="13191"/>
    <lineage>
        <taxon>Eukaryota</taxon>
        <taxon>Metazoa</taxon>
        <taxon>Ecdysozoa</taxon>
        <taxon>Arthropoda</taxon>
        <taxon>Hexapoda</taxon>
        <taxon>Insecta</taxon>
        <taxon>Pterygota</taxon>
        <taxon>Neoptera</taxon>
        <taxon>Endopterygota</taxon>
        <taxon>Lepidoptera</taxon>
        <taxon>Glossata</taxon>
        <taxon>Ditrysia</taxon>
        <taxon>Gelechioidea</taxon>
        <taxon>Gelechiidae</taxon>
        <taxon>Apatetrinae</taxon>
        <taxon>Pectinophora</taxon>
    </lineage>
</organism>
<dbReference type="EMBL" id="GDQN01004984">
    <property type="protein sequence ID" value="JAT86070.1"/>
    <property type="molecule type" value="Transcribed_RNA"/>
</dbReference>
<proteinExistence type="predicted"/>
<dbReference type="OrthoDB" id="4748970at2759"/>
<feature type="domain" description="C2H2-type" evidence="1">
    <location>
        <begin position="54"/>
        <end position="75"/>
    </location>
</feature>
<dbReference type="AlphaFoldDB" id="A0A1E1WGE4"/>
<evidence type="ECO:0000259" key="1">
    <source>
        <dbReference type="PROSITE" id="PS00028"/>
    </source>
</evidence>
<feature type="domain" description="C2H2-type" evidence="1">
    <location>
        <begin position="102"/>
        <end position="123"/>
    </location>
</feature>
<gene>
    <name evidence="2" type="ORF">g.3388</name>
</gene>
<dbReference type="Gene3D" id="3.30.160.60">
    <property type="entry name" value="Classic Zinc Finger"/>
    <property type="match status" value="1"/>
</dbReference>
<feature type="non-terminal residue" evidence="2">
    <location>
        <position position="1"/>
    </location>
</feature>
<dbReference type="InterPro" id="IPR013087">
    <property type="entry name" value="Znf_C2H2_type"/>
</dbReference>